<sequence>MTDIRSAVAGERAELADMLAGLTEDDWDRPSLCAGWRVREVVAHITMPYRIPMPRFLAGMVRAGGNFNRYADRQARQDAATLTSAELLDCLKQNVDNPWKPPGGGYEGALSHDVIHGLDMTVALGIDRQVPLDRLRRIFDAMKPRQIKYFGVDLTGVQLQATDLDWTYGAGEPRTGTAQELLLWMSGRKVPKAHGG</sequence>
<evidence type="ECO:0000313" key="3">
    <source>
        <dbReference type="Proteomes" id="UP001500190"/>
    </source>
</evidence>
<dbReference type="InterPro" id="IPR024344">
    <property type="entry name" value="MDMPI_metal-binding"/>
</dbReference>
<accession>A0ABN2ES97</accession>
<protein>
    <submittedName>
        <fullName evidence="2">Maleylpyruvate isomerase family mycothiol-dependent enzyme</fullName>
    </submittedName>
</protein>
<dbReference type="InterPro" id="IPR017517">
    <property type="entry name" value="Maleyloyr_isom"/>
</dbReference>
<dbReference type="EMBL" id="BAAAND010000014">
    <property type="protein sequence ID" value="GAA1616173.1"/>
    <property type="molecule type" value="Genomic_DNA"/>
</dbReference>
<organism evidence="2 3">
    <name type="scientific">Kribbella karoonensis</name>
    <dbReference type="NCBI Taxonomy" id="324851"/>
    <lineage>
        <taxon>Bacteria</taxon>
        <taxon>Bacillati</taxon>
        <taxon>Actinomycetota</taxon>
        <taxon>Actinomycetes</taxon>
        <taxon>Propionibacteriales</taxon>
        <taxon>Kribbellaceae</taxon>
        <taxon>Kribbella</taxon>
    </lineage>
</organism>
<name>A0ABN2ES97_9ACTN</name>
<dbReference type="Pfam" id="PF11716">
    <property type="entry name" value="MDMPI_N"/>
    <property type="match status" value="1"/>
</dbReference>
<dbReference type="Proteomes" id="UP001500190">
    <property type="component" value="Unassembled WGS sequence"/>
</dbReference>
<dbReference type="SUPFAM" id="SSF109854">
    <property type="entry name" value="DinB/YfiT-like putative metalloenzymes"/>
    <property type="match status" value="1"/>
</dbReference>
<proteinExistence type="predicted"/>
<dbReference type="Gene3D" id="1.20.120.450">
    <property type="entry name" value="dinb family like domain"/>
    <property type="match status" value="1"/>
</dbReference>
<gene>
    <name evidence="2" type="ORF">GCM10009742_79880</name>
</gene>
<reference evidence="2 3" key="1">
    <citation type="journal article" date="2019" name="Int. J. Syst. Evol. Microbiol.">
        <title>The Global Catalogue of Microorganisms (GCM) 10K type strain sequencing project: providing services to taxonomists for standard genome sequencing and annotation.</title>
        <authorList>
            <consortium name="The Broad Institute Genomics Platform"/>
            <consortium name="The Broad Institute Genome Sequencing Center for Infectious Disease"/>
            <person name="Wu L."/>
            <person name="Ma J."/>
        </authorList>
    </citation>
    <scope>NUCLEOTIDE SEQUENCE [LARGE SCALE GENOMIC DNA]</scope>
    <source>
        <strain evidence="2 3">JCM 14304</strain>
    </source>
</reference>
<dbReference type="GO" id="GO:0016853">
    <property type="term" value="F:isomerase activity"/>
    <property type="evidence" value="ECO:0007669"/>
    <property type="project" value="UniProtKB-KW"/>
</dbReference>
<keyword evidence="3" id="KW-1185">Reference proteome</keyword>
<dbReference type="RefSeq" id="WP_344201915.1">
    <property type="nucleotide sequence ID" value="NZ_BAAAND010000014.1"/>
</dbReference>
<dbReference type="InterPro" id="IPR034660">
    <property type="entry name" value="DinB/YfiT-like"/>
</dbReference>
<keyword evidence="2" id="KW-0413">Isomerase</keyword>
<evidence type="ECO:0000259" key="1">
    <source>
        <dbReference type="Pfam" id="PF11716"/>
    </source>
</evidence>
<dbReference type="NCBIfam" id="TIGR03083">
    <property type="entry name" value="maleylpyruvate isomerase family mycothiol-dependent enzyme"/>
    <property type="match status" value="1"/>
</dbReference>
<comment type="caution">
    <text evidence="2">The sequence shown here is derived from an EMBL/GenBank/DDBJ whole genome shotgun (WGS) entry which is preliminary data.</text>
</comment>
<evidence type="ECO:0000313" key="2">
    <source>
        <dbReference type="EMBL" id="GAA1616173.1"/>
    </source>
</evidence>
<feature type="domain" description="Mycothiol-dependent maleylpyruvate isomerase metal-binding" evidence="1">
    <location>
        <begin position="10"/>
        <end position="93"/>
    </location>
</feature>